<protein>
    <submittedName>
        <fullName evidence="4 5">Uncharacterized protein LOC112054933 isoform X1</fullName>
    </submittedName>
</protein>
<reference evidence="4 5" key="1">
    <citation type="submission" date="2025-05" db="UniProtKB">
        <authorList>
            <consortium name="RefSeq"/>
        </authorList>
    </citation>
    <scope>IDENTIFICATION</scope>
</reference>
<feature type="region of interest" description="Disordered" evidence="1">
    <location>
        <begin position="195"/>
        <end position="228"/>
    </location>
</feature>
<sequence>MKVKMCSMLVLGILSLFVTDAWTGTLQQKDSSPQRCHHCVHNASSNCDRLTAAPVLCPLGEPYCATVARTPNFTSSLTCAAAKDPPCLLTFNSKLELEMSCICNEQLCNAPYSAQLRNELLNFSHRALPNATELTETFLKSSVFANVTSTDLYKVITEVRATEGPVFAAQSTTIALASIANSEIGPRAEALKHEATVPPDDDEDEGEGSGSFEEARTHASPAAPSSYLPAEENKSATLVFNVYLLVFSVFQLHEIL</sequence>
<dbReference type="RefSeq" id="XP_023950646.2">
    <property type="nucleotide sequence ID" value="XM_024094878.2"/>
</dbReference>
<organism evidence="3 6">
    <name type="scientific">Bicyclus anynana</name>
    <name type="common">Squinting bush brown butterfly</name>
    <dbReference type="NCBI Taxonomy" id="110368"/>
    <lineage>
        <taxon>Eukaryota</taxon>
        <taxon>Metazoa</taxon>
        <taxon>Ecdysozoa</taxon>
        <taxon>Arthropoda</taxon>
        <taxon>Hexapoda</taxon>
        <taxon>Insecta</taxon>
        <taxon>Pterygota</taxon>
        <taxon>Neoptera</taxon>
        <taxon>Endopterygota</taxon>
        <taxon>Lepidoptera</taxon>
        <taxon>Glossata</taxon>
        <taxon>Ditrysia</taxon>
        <taxon>Papilionoidea</taxon>
        <taxon>Nymphalidae</taxon>
        <taxon>Satyrinae</taxon>
        <taxon>Satyrini</taxon>
        <taxon>Mycalesina</taxon>
        <taxon>Bicyclus</taxon>
    </lineage>
</organism>
<dbReference type="OrthoDB" id="7287770at2759"/>
<keyword evidence="2" id="KW-0732">Signal</keyword>
<evidence type="ECO:0000256" key="2">
    <source>
        <dbReference type="SAM" id="SignalP"/>
    </source>
</evidence>
<dbReference type="GeneID" id="112054933"/>
<feature type="signal peptide" evidence="2">
    <location>
        <begin position="1"/>
        <end position="23"/>
    </location>
</feature>
<evidence type="ECO:0000313" key="5">
    <source>
        <dbReference type="RefSeq" id="XP_023950646.2"/>
    </source>
</evidence>
<evidence type="ECO:0000256" key="1">
    <source>
        <dbReference type="SAM" id="MobiDB-lite"/>
    </source>
</evidence>
<dbReference type="InterPro" id="IPR045860">
    <property type="entry name" value="Snake_toxin-like_sf"/>
</dbReference>
<dbReference type="KEGG" id="bany:112054933"/>
<feature type="chain" id="PRO_5044639109" evidence="2">
    <location>
        <begin position="24"/>
        <end position="256"/>
    </location>
</feature>
<dbReference type="AlphaFoldDB" id="A0A6J1NZ72"/>
<dbReference type="SUPFAM" id="SSF57302">
    <property type="entry name" value="Snake toxin-like"/>
    <property type="match status" value="1"/>
</dbReference>
<keyword evidence="3" id="KW-1185">Reference proteome</keyword>
<dbReference type="RefSeq" id="XP_023950647.2">
    <property type="nucleotide sequence ID" value="XM_024094879.2"/>
</dbReference>
<evidence type="ECO:0000313" key="3">
    <source>
        <dbReference type="Proteomes" id="UP001652582"/>
    </source>
</evidence>
<dbReference type="RefSeq" id="XP_023950645.2">
    <property type="nucleotide sequence ID" value="XM_024094877.2"/>
</dbReference>
<name>A0A6J1NZ72_BICAN</name>
<accession>A0A6J1NZ72</accession>
<evidence type="ECO:0000313" key="6">
    <source>
        <dbReference type="RefSeq" id="XP_023950647.2"/>
    </source>
</evidence>
<dbReference type="Proteomes" id="UP001652582">
    <property type="component" value="Chromosome 22"/>
</dbReference>
<proteinExistence type="predicted"/>
<dbReference type="CDD" id="cd00117">
    <property type="entry name" value="TFP"/>
    <property type="match status" value="1"/>
</dbReference>
<feature type="compositionally biased region" description="Low complexity" evidence="1">
    <location>
        <begin position="219"/>
        <end position="228"/>
    </location>
</feature>
<evidence type="ECO:0000313" key="4">
    <source>
        <dbReference type="RefSeq" id="XP_023950645.2"/>
    </source>
</evidence>
<gene>
    <name evidence="4 5 6" type="primary">LOC112054933</name>
</gene>